<protein>
    <submittedName>
        <fullName evidence="1">Uncharacterized protein</fullName>
    </submittedName>
</protein>
<evidence type="ECO:0000313" key="1">
    <source>
        <dbReference type="EMBL" id="GIY06483.1"/>
    </source>
</evidence>
<evidence type="ECO:0000313" key="2">
    <source>
        <dbReference type="Proteomes" id="UP001054837"/>
    </source>
</evidence>
<dbReference type="AlphaFoldDB" id="A0AAV4QGL8"/>
<keyword evidence="2" id="KW-1185">Reference proteome</keyword>
<dbReference type="Proteomes" id="UP001054837">
    <property type="component" value="Unassembled WGS sequence"/>
</dbReference>
<organism evidence="1 2">
    <name type="scientific">Caerostris darwini</name>
    <dbReference type="NCBI Taxonomy" id="1538125"/>
    <lineage>
        <taxon>Eukaryota</taxon>
        <taxon>Metazoa</taxon>
        <taxon>Ecdysozoa</taxon>
        <taxon>Arthropoda</taxon>
        <taxon>Chelicerata</taxon>
        <taxon>Arachnida</taxon>
        <taxon>Araneae</taxon>
        <taxon>Araneomorphae</taxon>
        <taxon>Entelegynae</taxon>
        <taxon>Araneoidea</taxon>
        <taxon>Araneidae</taxon>
        <taxon>Caerostris</taxon>
    </lineage>
</organism>
<name>A0AAV4QGL8_9ARAC</name>
<sequence>MTRSCCPRVSQGQGAVGTVIKDVGLHPSVLESDIRSFAQVVLVVLKIMSALAGFKNRFGHCTDFYYGNENMKTLKEWRMLTGFLHICTYFKIAIHKPCP</sequence>
<accession>A0AAV4QGL8</accession>
<comment type="caution">
    <text evidence="1">The sequence shown here is derived from an EMBL/GenBank/DDBJ whole genome shotgun (WGS) entry which is preliminary data.</text>
</comment>
<proteinExistence type="predicted"/>
<gene>
    <name evidence="1" type="ORF">CDAR_514681</name>
</gene>
<dbReference type="EMBL" id="BPLQ01004220">
    <property type="protein sequence ID" value="GIY06483.1"/>
    <property type="molecule type" value="Genomic_DNA"/>
</dbReference>
<reference evidence="1 2" key="1">
    <citation type="submission" date="2021-06" db="EMBL/GenBank/DDBJ databases">
        <title>Caerostris darwini draft genome.</title>
        <authorList>
            <person name="Kono N."/>
            <person name="Arakawa K."/>
        </authorList>
    </citation>
    <scope>NUCLEOTIDE SEQUENCE [LARGE SCALE GENOMIC DNA]</scope>
</reference>